<dbReference type="EMBL" id="GL380001">
    <property type="protein sequence ID" value="EGT41784.1"/>
    <property type="molecule type" value="Genomic_DNA"/>
</dbReference>
<dbReference type="HOGENOM" id="CLU_2640283_0_0_1"/>
<feature type="region of interest" description="Disordered" evidence="1">
    <location>
        <begin position="54"/>
        <end position="77"/>
    </location>
</feature>
<evidence type="ECO:0000313" key="3">
    <source>
        <dbReference type="Proteomes" id="UP000008068"/>
    </source>
</evidence>
<evidence type="ECO:0000313" key="2">
    <source>
        <dbReference type="EMBL" id="EGT41784.1"/>
    </source>
</evidence>
<reference evidence="3" key="1">
    <citation type="submission" date="2011-07" db="EMBL/GenBank/DDBJ databases">
        <authorList>
            <consortium name="Caenorhabditis brenneri Sequencing and Analysis Consortium"/>
            <person name="Wilson R.K."/>
        </authorList>
    </citation>
    <scope>NUCLEOTIDE SEQUENCE [LARGE SCALE GENOMIC DNA]</scope>
    <source>
        <strain evidence="3">PB2801</strain>
    </source>
</reference>
<evidence type="ECO:0000256" key="1">
    <source>
        <dbReference type="SAM" id="MobiDB-lite"/>
    </source>
</evidence>
<organism evidence="3">
    <name type="scientific">Caenorhabditis brenneri</name>
    <name type="common">Nematode worm</name>
    <dbReference type="NCBI Taxonomy" id="135651"/>
    <lineage>
        <taxon>Eukaryota</taxon>
        <taxon>Metazoa</taxon>
        <taxon>Ecdysozoa</taxon>
        <taxon>Nematoda</taxon>
        <taxon>Chromadorea</taxon>
        <taxon>Rhabditida</taxon>
        <taxon>Rhabditina</taxon>
        <taxon>Rhabditomorpha</taxon>
        <taxon>Rhabditoidea</taxon>
        <taxon>Rhabditidae</taxon>
        <taxon>Peloderinae</taxon>
        <taxon>Caenorhabditis</taxon>
    </lineage>
</organism>
<gene>
    <name evidence="2" type="ORF">CAEBREN_19954</name>
</gene>
<keyword evidence="3" id="KW-1185">Reference proteome</keyword>
<accession>G0P0L0</accession>
<feature type="compositionally biased region" description="Basic and acidic residues" evidence="1">
    <location>
        <begin position="54"/>
        <end position="69"/>
    </location>
</feature>
<dbReference type="Proteomes" id="UP000008068">
    <property type="component" value="Unassembled WGS sequence"/>
</dbReference>
<sequence>MESDEGRDDIKVLKEVINMKKLERDQRKMEQKDLHKTYKAYWRYDCKLKEKIHEKNAEREKKRNRKDEGEAGGDGSK</sequence>
<protein>
    <submittedName>
        <fullName evidence="2">Uncharacterized protein</fullName>
    </submittedName>
</protein>
<dbReference type="InParanoid" id="G0P0L0"/>
<name>G0P0L0_CAEBE</name>
<proteinExistence type="predicted"/>
<dbReference type="AlphaFoldDB" id="G0P0L0"/>